<name>A0A976MCG4_THEOR</name>
<evidence type="ECO:0000313" key="1">
    <source>
        <dbReference type="EMBL" id="UKK01878.1"/>
    </source>
</evidence>
<dbReference type="EMBL" id="CP056071">
    <property type="protein sequence ID" value="UKK01878.1"/>
    <property type="molecule type" value="Genomic_DNA"/>
</dbReference>
<dbReference type="Proteomes" id="UP000244811">
    <property type="component" value="Chromosome 2"/>
</dbReference>
<gene>
    <name evidence="1" type="ORF">MACK_001231</name>
</gene>
<organism evidence="1 2">
    <name type="scientific">Theileria orientalis</name>
    <dbReference type="NCBI Taxonomy" id="68886"/>
    <lineage>
        <taxon>Eukaryota</taxon>
        <taxon>Sar</taxon>
        <taxon>Alveolata</taxon>
        <taxon>Apicomplexa</taxon>
        <taxon>Aconoidasida</taxon>
        <taxon>Piroplasmida</taxon>
        <taxon>Theileriidae</taxon>
        <taxon>Theileria</taxon>
    </lineage>
</organism>
<protein>
    <submittedName>
        <fullName evidence="1">Uncharacterized protein</fullName>
    </submittedName>
</protein>
<proteinExistence type="predicted"/>
<reference evidence="1" key="1">
    <citation type="submission" date="2022-07" db="EMBL/GenBank/DDBJ databases">
        <title>Evaluation of T. orientalis genome assembly methods using nanopore sequencing and analysis of variation between genomes.</title>
        <authorList>
            <person name="Yam J."/>
            <person name="Micallef M.L."/>
            <person name="Liu M."/>
            <person name="Djordjevic S.P."/>
            <person name="Bogema D.R."/>
            <person name="Jenkins C."/>
        </authorList>
    </citation>
    <scope>NUCLEOTIDE SEQUENCE</scope>
    <source>
        <strain evidence="1">Goon Nure</strain>
    </source>
</reference>
<accession>A0A976MCG4</accession>
<dbReference type="AlphaFoldDB" id="A0A976MCG4"/>
<sequence length="683" mass="78587">MRALNEVRGTSFNQLIKIIKGIARRKDTTLRGEETSKILHKIRELVDSISFLMKDHPYHIPVILYHLSSITSKIKPPRSQECVSRMGEKSNKNTYNSCKTCNGVCKDVYVNFVDVMRDNLVYLSPKGLSQVLSIYSECKNGEICKIVAEIKLRICYFIYCRCKNVNKNDFKDDIDAIVNQYLVVFDEYTGMKLHKDDYLVNFINFGSLGSEEVAKHSSYYLPLNLMDICVTLESIVSSHGVNRNELPYGSNNNNINNNVSNISNSNNRNNNNSNNSLMNQMIVKLSFKLLMYHSFSKRDSLEQFNFLNKFDLDSVCRLIGLFKRFKYRDESIFDMIVEILNKNIEHLDFRNLVTLLDSFSVLSELVNRKNSNDIDCNSRDLVSDSSCDSICYHEDDDSLVSNLYSKLDFKSIASRIESLTKVDSPDYLRSLSTINQVINRINKCVDIPDYEDLIDTVKQSLIRYVSNNANELKNTRAISAIAILLSNIQEPEVIAMVSEAILEDSITFDRRNLYDYSVIIDVLSKNYQKYTKYTPTDNSTNSNGNSNSDGSSYNGYDNLYSTNDLYPINNTLDLCKLYTSICLIVSKCSLYYFGVLEEYLSRSSESVDHGVNLSRMPLREMCYFLVNLELFNRLQSVDNVFLNDCKINIAALTKNLECFFTRYHTRLCEMDHYQISNYLSQIS</sequence>
<evidence type="ECO:0000313" key="2">
    <source>
        <dbReference type="Proteomes" id="UP000244811"/>
    </source>
</evidence>